<gene>
    <name evidence="1" type="ORF">NSIN_30238</name>
</gene>
<name>A0A2H1EHS8_9ARCH</name>
<sequence length="88" mass="9807">MADGVFIAKSIKNIVKHKLAFGEKDSKFSEVFVSYVSDIALEVEAINSKKMQNDIQSINEHIDRISRALLGIVDARLALGKKSQDMQN</sequence>
<reference evidence="2" key="1">
    <citation type="submission" date="2016-12" db="EMBL/GenBank/DDBJ databases">
        <authorList>
            <person name="Herbold C."/>
        </authorList>
    </citation>
    <scope>NUCLEOTIDE SEQUENCE [LARGE SCALE GENOMIC DNA]</scope>
</reference>
<dbReference type="Proteomes" id="UP000232412">
    <property type="component" value="Unassembled WGS sequence"/>
</dbReference>
<evidence type="ECO:0000313" key="2">
    <source>
        <dbReference type="Proteomes" id="UP000232412"/>
    </source>
</evidence>
<proteinExistence type="predicted"/>
<protein>
    <submittedName>
        <fullName evidence="1">Uncharacterized protein</fullName>
    </submittedName>
</protein>
<dbReference type="EMBL" id="FRFC01000004">
    <property type="protein sequence ID" value="SHO46700.1"/>
    <property type="molecule type" value="Genomic_DNA"/>
</dbReference>
<accession>A0A2H1EHS8</accession>
<keyword evidence="2" id="KW-1185">Reference proteome</keyword>
<evidence type="ECO:0000313" key="1">
    <source>
        <dbReference type="EMBL" id="SHO46700.1"/>
    </source>
</evidence>
<organism evidence="1 2">
    <name type="scientific">Nitrosotalea sinensis</name>
    <dbReference type="NCBI Taxonomy" id="1499975"/>
    <lineage>
        <taxon>Archaea</taxon>
        <taxon>Nitrososphaerota</taxon>
        <taxon>Nitrososphaeria</taxon>
        <taxon>Nitrosotaleales</taxon>
        <taxon>Nitrosotaleaceae</taxon>
        <taxon>Nitrosotalea</taxon>
    </lineage>
</organism>
<dbReference type="AlphaFoldDB" id="A0A2H1EHS8"/>